<keyword evidence="5" id="KW-0325">Glycoprotein</keyword>
<dbReference type="GO" id="GO:0046875">
    <property type="term" value="F:ephrin receptor binding"/>
    <property type="evidence" value="ECO:0007669"/>
    <property type="project" value="TreeGrafter"/>
</dbReference>
<gene>
    <name evidence="10" type="ORF">Baya_14287</name>
</gene>
<dbReference type="InterPro" id="IPR031328">
    <property type="entry name" value="Ephrin"/>
</dbReference>
<dbReference type="Gene3D" id="2.60.40.420">
    <property type="entry name" value="Cupredoxins - blue copper proteins"/>
    <property type="match status" value="1"/>
</dbReference>
<feature type="region of interest" description="Disordered" evidence="8">
    <location>
        <begin position="74"/>
        <end position="95"/>
    </location>
</feature>
<sequence length="295" mass="33188">MRDLLNVGAVPVHGVPARARQVKVRTGERKQKKRERGERHNPFFSKFSFFLSFSFYISLPLSFRLGPVAACPVTHSTDPTSRSRKKIRQSKARATQRTRLNCADGDARGLSMCMRRPNLKLTPPASSSFLSFFQSFFLSDDFALFTFSRGLMPLRHLCLKSRHDGPGLAFLVFFCSSVGPSAALTFSGTCARTHILTSGDYSVEVDLNDYLDILCPHYPSGPPPPGPPETLSLYLVAEHQFQGCHETKGAIKRWECNSPYAPFGPVRFSEKIQRFTPFSLGFEFLPGHHYYYSCE</sequence>
<keyword evidence="11" id="KW-1185">Reference proteome</keyword>
<feature type="compositionally biased region" description="Basic and acidic residues" evidence="8">
    <location>
        <begin position="25"/>
        <end position="38"/>
    </location>
</feature>
<dbReference type="Proteomes" id="UP000319801">
    <property type="component" value="Unassembled WGS sequence"/>
</dbReference>
<dbReference type="SUPFAM" id="SSF49503">
    <property type="entry name" value="Cupredoxins"/>
    <property type="match status" value="1"/>
</dbReference>
<evidence type="ECO:0000313" key="11">
    <source>
        <dbReference type="Proteomes" id="UP000319801"/>
    </source>
</evidence>
<evidence type="ECO:0000313" key="10">
    <source>
        <dbReference type="EMBL" id="TTB12820.1"/>
    </source>
</evidence>
<reference evidence="10 11" key="1">
    <citation type="journal article" date="2019" name="Genome Biol. Evol.">
        <title>Whole-Genome Sequencing of the Giant Devil Catfish, Bagarius yarrelli.</title>
        <authorList>
            <person name="Jiang W."/>
            <person name="Lv Y."/>
            <person name="Cheng L."/>
            <person name="Yang K."/>
            <person name="Chao B."/>
            <person name="Wang X."/>
            <person name="Li Y."/>
            <person name="Pan X."/>
            <person name="You X."/>
            <person name="Zhang Y."/>
            <person name="Yang J."/>
            <person name="Li J."/>
            <person name="Zhang X."/>
            <person name="Liu S."/>
            <person name="Sun C."/>
            <person name="Yang J."/>
            <person name="Shi Q."/>
        </authorList>
    </citation>
    <scope>NUCLEOTIDE SEQUENCE [LARGE SCALE GENOMIC DNA]</scope>
    <source>
        <strain evidence="10">JWS20170419001</strain>
        <tissue evidence="10">Muscle</tissue>
    </source>
</reference>
<feature type="compositionally biased region" description="Basic residues" evidence="8">
    <location>
        <begin position="82"/>
        <end position="95"/>
    </location>
</feature>
<dbReference type="OrthoDB" id="6250301at2759"/>
<evidence type="ECO:0000256" key="7">
    <source>
        <dbReference type="RuleBase" id="RU004375"/>
    </source>
</evidence>
<keyword evidence="3 7" id="KW-0472">Membrane</keyword>
<evidence type="ECO:0000256" key="5">
    <source>
        <dbReference type="ARBA" id="ARBA00023180"/>
    </source>
</evidence>
<accession>A0A556V936</accession>
<comment type="caution">
    <text evidence="10">The sequence shown here is derived from an EMBL/GenBank/DDBJ whole genome shotgun (WGS) entry which is preliminary data.</text>
</comment>
<dbReference type="PANTHER" id="PTHR11304">
    <property type="entry name" value="EPHRIN"/>
    <property type="match status" value="1"/>
</dbReference>
<dbReference type="Pfam" id="PF00812">
    <property type="entry name" value="Ephrin"/>
    <property type="match status" value="1"/>
</dbReference>
<dbReference type="GO" id="GO:0007411">
    <property type="term" value="P:axon guidance"/>
    <property type="evidence" value="ECO:0007669"/>
    <property type="project" value="TreeGrafter"/>
</dbReference>
<evidence type="ECO:0000256" key="3">
    <source>
        <dbReference type="ARBA" id="ARBA00023136"/>
    </source>
</evidence>
<organism evidence="10 11">
    <name type="scientific">Bagarius yarrelli</name>
    <name type="common">Goonch</name>
    <name type="synonym">Bagrus yarrelli</name>
    <dbReference type="NCBI Taxonomy" id="175774"/>
    <lineage>
        <taxon>Eukaryota</taxon>
        <taxon>Metazoa</taxon>
        <taxon>Chordata</taxon>
        <taxon>Craniata</taxon>
        <taxon>Vertebrata</taxon>
        <taxon>Euteleostomi</taxon>
        <taxon>Actinopterygii</taxon>
        <taxon>Neopterygii</taxon>
        <taxon>Teleostei</taxon>
        <taxon>Ostariophysi</taxon>
        <taxon>Siluriformes</taxon>
        <taxon>Sisoridae</taxon>
        <taxon>Sisorinae</taxon>
        <taxon>Bagarius</taxon>
    </lineage>
</organism>
<dbReference type="GO" id="GO:0048013">
    <property type="term" value="P:ephrin receptor signaling pathway"/>
    <property type="evidence" value="ECO:0007669"/>
    <property type="project" value="TreeGrafter"/>
</dbReference>
<dbReference type="AlphaFoldDB" id="A0A556V936"/>
<dbReference type="EMBL" id="VCAZ01000166">
    <property type="protein sequence ID" value="TTB12820.1"/>
    <property type="molecule type" value="Genomic_DNA"/>
</dbReference>
<keyword evidence="4" id="KW-1015">Disulfide bond</keyword>
<dbReference type="PANTHER" id="PTHR11304:SF42">
    <property type="entry name" value="EPHRIN-A4"/>
    <property type="match status" value="1"/>
</dbReference>
<evidence type="ECO:0000256" key="6">
    <source>
        <dbReference type="PROSITE-ProRule" id="PRU00884"/>
    </source>
</evidence>
<dbReference type="GO" id="GO:0005886">
    <property type="term" value="C:plasma membrane"/>
    <property type="evidence" value="ECO:0007669"/>
    <property type="project" value="TreeGrafter"/>
</dbReference>
<dbReference type="PRINTS" id="PR01347">
    <property type="entry name" value="EPHRIN"/>
</dbReference>
<dbReference type="InterPro" id="IPR008972">
    <property type="entry name" value="Cupredoxin"/>
</dbReference>
<evidence type="ECO:0000256" key="2">
    <source>
        <dbReference type="ARBA" id="ARBA00022729"/>
    </source>
</evidence>
<evidence type="ECO:0000259" key="9">
    <source>
        <dbReference type="PROSITE" id="PS51551"/>
    </source>
</evidence>
<evidence type="ECO:0000256" key="4">
    <source>
        <dbReference type="ARBA" id="ARBA00023157"/>
    </source>
</evidence>
<name>A0A556V936_BAGYA</name>
<feature type="region of interest" description="Disordered" evidence="8">
    <location>
        <begin position="19"/>
        <end position="38"/>
    </location>
</feature>
<dbReference type="InterPro" id="IPR001799">
    <property type="entry name" value="Ephrin_RBD"/>
</dbReference>
<proteinExistence type="inferred from homology"/>
<evidence type="ECO:0000256" key="8">
    <source>
        <dbReference type="SAM" id="MobiDB-lite"/>
    </source>
</evidence>
<evidence type="ECO:0000256" key="1">
    <source>
        <dbReference type="ARBA" id="ARBA00004370"/>
    </source>
</evidence>
<comment type="caution">
    <text evidence="6">Lacks conserved residue(s) required for the propagation of feature annotation.</text>
</comment>
<comment type="subcellular location">
    <subcellularLocation>
        <location evidence="1">Membrane</location>
    </subcellularLocation>
</comment>
<keyword evidence="2" id="KW-0732">Signal</keyword>
<feature type="domain" description="Ephrin RBD" evidence="9">
    <location>
        <begin position="181"/>
        <end position="295"/>
    </location>
</feature>
<protein>
    <submittedName>
        <fullName evidence="10">Ephrin-A4</fullName>
    </submittedName>
</protein>
<dbReference type="PROSITE" id="PS51551">
    <property type="entry name" value="EPHRIN_RBD_2"/>
    <property type="match status" value="1"/>
</dbReference>
<comment type="similarity">
    <text evidence="6 7">Belongs to the ephrin family.</text>
</comment>